<dbReference type="GO" id="GO:0042802">
    <property type="term" value="F:identical protein binding"/>
    <property type="evidence" value="ECO:0007669"/>
    <property type="project" value="TreeGrafter"/>
</dbReference>
<sequence>MDIMVGILDAFLTCVIISKIYSRICEISKKERYIFGFIFFIFQLIYAFIFSFIDSDKLILILHYTLKNFYPILFYCYFKFIKKYDSSKNIFLSLIFSLLYQSAHTFFSVTISSITGDLLVEQHERLFFFIINLITYLVIDKIITYFNLELKYFDKDYLYPFLKKVIVAFFTLHIVLFISDIVSTFPHLNSFGSILAAIIFICMLLCFFAMNSHKVQVEKEIALKQKKFEQKYLQNYTDEIVGLYNEIRGFRHDYAGMLVSMQMAIDSGDLQEINRVYNEVLVKANQKLRSEKYTYFDLNSIEDSALRSVIAQSIVYARNNDVEFTLEVKDVITRLSMDLLDLVRIMSILLNNAVEGAADSYLKQMEVAVIKMDFETVIVIQNSCKITMTPSEDLFALGFSTKGRNRGLGLNNVKEILDKYDNIILETEMEDNTFRQIIRFKREFE</sequence>
<keyword evidence="3" id="KW-0418">Kinase</keyword>
<dbReference type="Pfam" id="PF14501">
    <property type="entry name" value="HATPase_c_5"/>
    <property type="match status" value="1"/>
</dbReference>
<dbReference type="RefSeq" id="WP_061418773.1">
    <property type="nucleotide sequence ID" value="NZ_KQ969038.1"/>
</dbReference>
<dbReference type="InterPro" id="IPR032834">
    <property type="entry name" value="NatK-like_C"/>
</dbReference>
<feature type="transmembrane region" description="Helical" evidence="1">
    <location>
        <begin position="34"/>
        <end position="53"/>
    </location>
</feature>
<dbReference type="Gene3D" id="3.30.565.10">
    <property type="entry name" value="Histidine kinase-like ATPase, C-terminal domain"/>
    <property type="match status" value="1"/>
</dbReference>
<feature type="domain" description="Sensor histidine kinase NatK-like C-terminal" evidence="2">
    <location>
        <begin position="337"/>
        <end position="439"/>
    </location>
</feature>
<comment type="caution">
    <text evidence="3">The sequence shown here is derived from an EMBL/GenBank/DDBJ whole genome shotgun (WGS) entry which is preliminary data.</text>
</comment>
<dbReference type="PATRIC" id="fig|1303.76.peg.1640"/>
<evidence type="ECO:0000313" key="3">
    <source>
        <dbReference type="EMBL" id="KXT59581.1"/>
    </source>
</evidence>
<keyword evidence="3" id="KW-0808">Transferase</keyword>
<gene>
    <name evidence="3" type="ORF">SORDD05_01576</name>
</gene>
<name>A0A139M7K1_STROR</name>
<keyword evidence="1" id="KW-0812">Transmembrane</keyword>
<feature type="transmembrane region" description="Helical" evidence="1">
    <location>
        <begin position="90"/>
        <end position="114"/>
    </location>
</feature>
<feature type="transmembrane region" description="Helical" evidence="1">
    <location>
        <begin position="126"/>
        <end position="144"/>
    </location>
</feature>
<dbReference type="PANTHER" id="PTHR40448:SF1">
    <property type="entry name" value="TWO-COMPONENT SENSOR HISTIDINE KINASE"/>
    <property type="match status" value="1"/>
</dbReference>
<dbReference type="GO" id="GO:0016301">
    <property type="term" value="F:kinase activity"/>
    <property type="evidence" value="ECO:0007669"/>
    <property type="project" value="UniProtKB-KW"/>
</dbReference>
<dbReference type="EMBL" id="LQOG01000035">
    <property type="protein sequence ID" value="KXT59581.1"/>
    <property type="molecule type" value="Genomic_DNA"/>
</dbReference>
<evidence type="ECO:0000259" key="2">
    <source>
        <dbReference type="Pfam" id="PF14501"/>
    </source>
</evidence>
<dbReference type="AlphaFoldDB" id="A0A139M7K1"/>
<feature type="transmembrane region" description="Helical" evidence="1">
    <location>
        <begin position="191"/>
        <end position="210"/>
    </location>
</feature>
<feature type="transmembrane region" description="Helical" evidence="1">
    <location>
        <begin position="59"/>
        <end position="78"/>
    </location>
</feature>
<keyword evidence="1" id="KW-0472">Membrane</keyword>
<proteinExistence type="predicted"/>
<accession>A0A139M7K1</accession>
<protein>
    <submittedName>
        <fullName evidence="3">Histidine kinase of the competence regulon ComD</fullName>
    </submittedName>
</protein>
<feature type="transmembrane region" description="Helical" evidence="1">
    <location>
        <begin position="165"/>
        <end position="185"/>
    </location>
</feature>
<dbReference type="InterPro" id="IPR036890">
    <property type="entry name" value="HATPase_C_sf"/>
</dbReference>
<dbReference type="Proteomes" id="UP000070541">
    <property type="component" value="Unassembled WGS sequence"/>
</dbReference>
<reference evidence="3 4" key="1">
    <citation type="submission" date="2016-01" db="EMBL/GenBank/DDBJ databases">
        <title>Highly variable Streptococcus oralis are common among viridans streptococci isolated from primates.</title>
        <authorList>
            <person name="Denapaite D."/>
            <person name="Rieger M."/>
            <person name="Koendgen S."/>
            <person name="Brueckner R."/>
            <person name="Ochigava I."/>
            <person name="Kappeler P."/>
            <person name="Maetz-Rensing K."/>
            <person name="Leendertz F."/>
            <person name="Hakenbeck R."/>
        </authorList>
    </citation>
    <scope>NUCLEOTIDE SEQUENCE [LARGE SCALE GENOMIC DNA]</scope>
    <source>
        <strain evidence="3 4">DD05</strain>
    </source>
</reference>
<keyword evidence="1" id="KW-1133">Transmembrane helix</keyword>
<dbReference type="PANTHER" id="PTHR40448">
    <property type="entry name" value="TWO-COMPONENT SENSOR HISTIDINE KINASE"/>
    <property type="match status" value="1"/>
</dbReference>
<feature type="transmembrane region" description="Helical" evidence="1">
    <location>
        <begin position="6"/>
        <end position="22"/>
    </location>
</feature>
<dbReference type="SUPFAM" id="SSF55874">
    <property type="entry name" value="ATPase domain of HSP90 chaperone/DNA topoisomerase II/histidine kinase"/>
    <property type="match status" value="1"/>
</dbReference>
<dbReference type="CDD" id="cd16935">
    <property type="entry name" value="HATPase_AgrC-ComD-like"/>
    <property type="match status" value="1"/>
</dbReference>
<evidence type="ECO:0000313" key="4">
    <source>
        <dbReference type="Proteomes" id="UP000070541"/>
    </source>
</evidence>
<organism evidence="3 4">
    <name type="scientific">Streptococcus oralis</name>
    <dbReference type="NCBI Taxonomy" id="1303"/>
    <lineage>
        <taxon>Bacteria</taxon>
        <taxon>Bacillati</taxon>
        <taxon>Bacillota</taxon>
        <taxon>Bacilli</taxon>
        <taxon>Lactobacillales</taxon>
        <taxon>Streptococcaceae</taxon>
        <taxon>Streptococcus</taxon>
    </lineage>
</organism>
<evidence type="ECO:0000256" key="1">
    <source>
        <dbReference type="SAM" id="Phobius"/>
    </source>
</evidence>